<reference evidence="2" key="1">
    <citation type="submission" date="2017-06" db="EMBL/GenBank/DDBJ databases">
        <authorList>
            <person name="Cremers G."/>
        </authorList>
    </citation>
    <scope>NUCLEOTIDE SEQUENCE [LARGE SCALE GENOMIC DNA]</scope>
</reference>
<accession>A0A284VSH7</accession>
<dbReference type="Proteomes" id="UP000218615">
    <property type="component" value="Unassembled WGS sequence"/>
</dbReference>
<dbReference type="EMBL" id="FZMP01000207">
    <property type="protein sequence ID" value="SNQ62158.1"/>
    <property type="molecule type" value="Genomic_DNA"/>
</dbReference>
<gene>
    <name evidence="1" type="ORF">MNV_60039</name>
</gene>
<organism evidence="1 2">
    <name type="scientific">Candidatus Methanoperedens nitratireducens</name>
    <dbReference type="NCBI Taxonomy" id="1392998"/>
    <lineage>
        <taxon>Archaea</taxon>
        <taxon>Methanobacteriati</taxon>
        <taxon>Methanobacteriota</taxon>
        <taxon>Stenosarchaea group</taxon>
        <taxon>Methanomicrobia</taxon>
        <taxon>Methanosarcinales</taxon>
        <taxon>ANME-2 cluster</taxon>
        <taxon>Candidatus Methanoperedentaceae</taxon>
        <taxon>Candidatus Methanoperedens</taxon>
    </lineage>
</organism>
<evidence type="ECO:0000313" key="1">
    <source>
        <dbReference type="EMBL" id="SNQ62158.1"/>
    </source>
</evidence>
<sequence length="38" mass="4039">MKSAGVVTEALGEPVLSITQVKIARMDEVHWDLKGATG</sequence>
<protein>
    <submittedName>
        <fullName evidence="1">Uncharacterized protein</fullName>
    </submittedName>
</protein>
<evidence type="ECO:0000313" key="2">
    <source>
        <dbReference type="Proteomes" id="UP000218615"/>
    </source>
</evidence>
<proteinExistence type="predicted"/>
<keyword evidence="2" id="KW-1185">Reference proteome</keyword>
<name>A0A284VSH7_9EURY</name>
<dbReference type="AlphaFoldDB" id="A0A284VSH7"/>